<name>A0A317ZGX3_9BACT</name>
<dbReference type="FunFam" id="3.40.720.10:FF:000023">
    <property type="entry name" value="Arylsulfatase A"/>
    <property type="match status" value="1"/>
</dbReference>
<protein>
    <submittedName>
        <fullName evidence="10">Arylsulfatase</fullName>
    </submittedName>
</protein>
<dbReference type="PANTHER" id="PTHR42693">
    <property type="entry name" value="ARYLSULFATASE FAMILY MEMBER"/>
    <property type="match status" value="1"/>
</dbReference>
<dbReference type="Gene3D" id="3.40.720.10">
    <property type="entry name" value="Alkaline Phosphatase, subunit A"/>
    <property type="match status" value="1"/>
</dbReference>
<dbReference type="OrthoDB" id="9762324at2"/>
<dbReference type="CDD" id="cd16026">
    <property type="entry name" value="GALNS_like"/>
    <property type="match status" value="1"/>
</dbReference>
<dbReference type="RefSeq" id="WP_110129897.1">
    <property type="nucleotide sequence ID" value="NZ_QHJQ01000002.1"/>
</dbReference>
<feature type="chain" id="PRO_5016277991" evidence="8">
    <location>
        <begin position="20"/>
        <end position="466"/>
    </location>
</feature>
<evidence type="ECO:0000256" key="7">
    <source>
        <dbReference type="ARBA" id="ARBA00023180"/>
    </source>
</evidence>
<dbReference type="Proteomes" id="UP000247099">
    <property type="component" value="Unassembled WGS sequence"/>
</dbReference>
<evidence type="ECO:0000256" key="2">
    <source>
        <dbReference type="ARBA" id="ARBA00008779"/>
    </source>
</evidence>
<gene>
    <name evidence="10" type="ORF">DDZ13_02720</name>
</gene>
<evidence type="ECO:0000256" key="6">
    <source>
        <dbReference type="ARBA" id="ARBA00022837"/>
    </source>
</evidence>
<feature type="domain" description="Sulfatase N-terminal" evidence="9">
    <location>
        <begin position="24"/>
        <end position="353"/>
    </location>
</feature>
<evidence type="ECO:0000313" key="10">
    <source>
        <dbReference type="EMBL" id="PXA04894.1"/>
    </source>
</evidence>
<dbReference type="Pfam" id="PF00884">
    <property type="entry name" value="Sulfatase"/>
    <property type="match status" value="1"/>
</dbReference>
<dbReference type="SUPFAM" id="SSF53649">
    <property type="entry name" value="Alkaline phosphatase-like"/>
    <property type="match status" value="1"/>
</dbReference>
<evidence type="ECO:0000313" key="11">
    <source>
        <dbReference type="Proteomes" id="UP000247099"/>
    </source>
</evidence>
<organism evidence="10 11">
    <name type="scientific">Coraliomargarita sinensis</name>
    <dbReference type="NCBI Taxonomy" id="2174842"/>
    <lineage>
        <taxon>Bacteria</taxon>
        <taxon>Pseudomonadati</taxon>
        <taxon>Verrucomicrobiota</taxon>
        <taxon>Opitutia</taxon>
        <taxon>Puniceicoccales</taxon>
        <taxon>Coraliomargaritaceae</taxon>
        <taxon>Coraliomargarita</taxon>
    </lineage>
</organism>
<reference evidence="10 11" key="1">
    <citation type="submission" date="2018-05" db="EMBL/GenBank/DDBJ databases">
        <title>Coraliomargarita sinensis sp. nov., isolated from a marine solar saltern.</title>
        <authorList>
            <person name="Zhou L.Y."/>
        </authorList>
    </citation>
    <scope>NUCLEOTIDE SEQUENCE [LARGE SCALE GENOMIC DNA]</scope>
    <source>
        <strain evidence="10 11">WN38</strain>
    </source>
</reference>
<keyword evidence="6" id="KW-0106">Calcium</keyword>
<evidence type="ECO:0000259" key="9">
    <source>
        <dbReference type="Pfam" id="PF00884"/>
    </source>
</evidence>
<dbReference type="InterPro" id="IPR017850">
    <property type="entry name" value="Alkaline_phosphatase_core_sf"/>
</dbReference>
<keyword evidence="5" id="KW-0378">Hydrolase</keyword>
<dbReference type="AlphaFoldDB" id="A0A317ZGX3"/>
<keyword evidence="3" id="KW-0479">Metal-binding</keyword>
<evidence type="ECO:0000256" key="3">
    <source>
        <dbReference type="ARBA" id="ARBA00022723"/>
    </source>
</evidence>
<dbReference type="EMBL" id="QHJQ01000002">
    <property type="protein sequence ID" value="PXA04894.1"/>
    <property type="molecule type" value="Genomic_DNA"/>
</dbReference>
<comment type="cofactor">
    <cofactor evidence="1">
        <name>Ca(2+)</name>
        <dbReference type="ChEBI" id="CHEBI:29108"/>
    </cofactor>
</comment>
<dbReference type="Gene3D" id="3.30.1120.10">
    <property type="match status" value="1"/>
</dbReference>
<sequence>MIRFIASIVLLSLASSLQATTDKPNFIIIFTDDQGYNDLGCFGSETIKTPHLDQMAREGRRLTSFYVASSVCTPSRAALLTGCYPKRIGMAKGVVFPGNNHGLHTDEVTIADMLKSAGYATACIGKWHLGHREPFLPTSQGFDTYYGIPYSNDMNHPDNSGRKGIPRRNKSWLNQEEAWRAWKTPLMQDEEIIELPVNQRTITRRYTDKAIEFITANQEKPFFLYLPHSMPHVPLFVPEDAYDPDPQNAYKAVIEHIDAETGRLLDTVRELGLSENTYIIFTSDNGPWSGTWGNYKSHAGSADPLRDGKGTTYEGGQRVPTIMWGPGRIPAGTETNEIAGTIDLLPSIASIADLPLNTRGPIDGMDISGLIHGDDQSPRNEFLFYSRGGKLDAIRQGNWKLRMTTQRKKNPDKTPSVELYNLAEDMGESENLAEQFPKRVDSMRQQMKALDDEITQNIRPRGNYNP</sequence>
<dbReference type="PANTHER" id="PTHR42693:SF53">
    <property type="entry name" value="ENDO-4-O-SULFATASE"/>
    <property type="match status" value="1"/>
</dbReference>
<evidence type="ECO:0000256" key="4">
    <source>
        <dbReference type="ARBA" id="ARBA00022729"/>
    </source>
</evidence>
<dbReference type="PROSITE" id="PS00523">
    <property type="entry name" value="SULFATASE_1"/>
    <property type="match status" value="1"/>
</dbReference>
<dbReference type="InterPro" id="IPR024607">
    <property type="entry name" value="Sulfatase_CS"/>
</dbReference>
<dbReference type="InterPro" id="IPR050738">
    <property type="entry name" value="Sulfatase"/>
</dbReference>
<dbReference type="GO" id="GO:0004065">
    <property type="term" value="F:arylsulfatase activity"/>
    <property type="evidence" value="ECO:0007669"/>
    <property type="project" value="TreeGrafter"/>
</dbReference>
<comment type="similarity">
    <text evidence="2">Belongs to the sulfatase family.</text>
</comment>
<proteinExistence type="inferred from homology"/>
<keyword evidence="11" id="KW-1185">Reference proteome</keyword>
<accession>A0A317ZGX3</accession>
<evidence type="ECO:0000256" key="5">
    <source>
        <dbReference type="ARBA" id="ARBA00022801"/>
    </source>
</evidence>
<dbReference type="GO" id="GO:0046872">
    <property type="term" value="F:metal ion binding"/>
    <property type="evidence" value="ECO:0007669"/>
    <property type="project" value="UniProtKB-KW"/>
</dbReference>
<keyword evidence="4 8" id="KW-0732">Signal</keyword>
<dbReference type="InParanoid" id="A0A317ZGX3"/>
<evidence type="ECO:0000256" key="8">
    <source>
        <dbReference type="SAM" id="SignalP"/>
    </source>
</evidence>
<dbReference type="PROSITE" id="PS00149">
    <property type="entry name" value="SULFATASE_2"/>
    <property type="match status" value="1"/>
</dbReference>
<dbReference type="FunCoup" id="A0A317ZGX3">
    <property type="interactions" value="84"/>
</dbReference>
<feature type="signal peptide" evidence="8">
    <location>
        <begin position="1"/>
        <end position="19"/>
    </location>
</feature>
<comment type="caution">
    <text evidence="10">The sequence shown here is derived from an EMBL/GenBank/DDBJ whole genome shotgun (WGS) entry which is preliminary data.</text>
</comment>
<dbReference type="InterPro" id="IPR000917">
    <property type="entry name" value="Sulfatase_N"/>
</dbReference>
<keyword evidence="7" id="KW-0325">Glycoprotein</keyword>
<evidence type="ECO:0000256" key="1">
    <source>
        <dbReference type="ARBA" id="ARBA00001913"/>
    </source>
</evidence>